<evidence type="ECO:0000313" key="5">
    <source>
        <dbReference type="EMBL" id="KXS18019.1"/>
    </source>
</evidence>
<organism evidence="5 6">
    <name type="scientific">Gonapodya prolifera (strain JEL478)</name>
    <name type="common">Monoblepharis prolifera</name>
    <dbReference type="NCBI Taxonomy" id="1344416"/>
    <lineage>
        <taxon>Eukaryota</taxon>
        <taxon>Fungi</taxon>
        <taxon>Fungi incertae sedis</taxon>
        <taxon>Chytridiomycota</taxon>
        <taxon>Chytridiomycota incertae sedis</taxon>
        <taxon>Monoblepharidomycetes</taxon>
        <taxon>Monoblepharidales</taxon>
        <taxon>Gonapodyaceae</taxon>
        <taxon>Gonapodya</taxon>
    </lineage>
</organism>
<dbReference type="Gene3D" id="3.30.70.600">
    <property type="entry name" value="Ribosomal protein S10 domain"/>
    <property type="match status" value="1"/>
</dbReference>
<dbReference type="InterPro" id="IPR027486">
    <property type="entry name" value="Ribosomal_uS10_dom"/>
</dbReference>
<dbReference type="InterPro" id="IPR036838">
    <property type="entry name" value="Ribosomal_uS10_dom_sf"/>
</dbReference>
<evidence type="ECO:0000256" key="3">
    <source>
        <dbReference type="SAM" id="MobiDB-lite"/>
    </source>
</evidence>
<dbReference type="EMBL" id="KQ965744">
    <property type="protein sequence ID" value="KXS18019.1"/>
    <property type="molecule type" value="Genomic_DNA"/>
</dbReference>
<dbReference type="Pfam" id="PF00338">
    <property type="entry name" value="Ribosomal_S10"/>
    <property type="match status" value="1"/>
</dbReference>
<sequence length="212" mass="23301">MGSEPLEIPIPPRVARPPNPILTARLTLTAAMPDHLRLMAHFARHAAAHLNLRTAPGTWVRPNLRRFRILKSPFVHAKSKEIFERRVHAMTVDVHNGHWETQRAWVDYVVAATPPGIKVTLEEWTRENVGYGKRLEAAANDELGRRSPEGGGVKKIAWPPRTVSDVVLQKAQVLLKQLGGPPLAAGGEKKAANDAKAGKAEKSGKGAKTEKR</sequence>
<feature type="domain" description="Small ribosomal subunit protein uS10" evidence="4">
    <location>
        <begin position="25"/>
        <end position="122"/>
    </location>
</feature>
<dbReference type="SUPFAM" id="SSF54999">
    <property type="entry name" value="Ribosomal protein S10"/>
    <property type="match status" value="1"/>
</dbReference>
<dbReference type="AlphaFoldDB" id="A0A139AMP6"/>
<reference evidence="5 6" key="1">
    <citation type="journal article" date="2015" name="Genome Biol. Evol.">
        <title>Phylogenomic analyses indicate that early fungi evolved digesting cell walls of algal ancestors of land plants.</title>
        <authorList>
            <person name="Chang Y."/>
            <person name="Wang S."/>
            <person name="Sekimoto S."/>
            <person name="Aerts A.L."/>
            <person name="Choi C."/>
            <person name="Clum A."/>
            <person name="LaButti K.M."/>
            <person name="Lindquist E.A."/>
            <person name="Yee Ngan C."/>
            <person name="Ohm R.A."/>
            <person name="Salamov A.A."/>
            <person name="Grigoriev I.V."/>
            <person name="Spatafora J.W."/>
            <person name="Berbee M.L."/>
        </authorList>
    </citation>
    <scope>NUCLEOTIDE SEQUENCE [LARGE SCALE GENOMIC DNA]</scope>
    <source>
        <strain evidence="5 6">JEL478</strain>
    </source>
</reference>
<dbReference type="OrthoDB" id="366214at2759"/>
<protein>
    <recommendedName>
        <fullName evidence="4">Small ribosomal subunit protein uS10 domain-containing protein</fullName>
    </recommendedName>
</protein>
<feature type="compositionally biased region" description="Basic and acidic residues" evidence="3">
    <location>
        <begin position="187"/>
        <end position="212"/>
    </location>
</feature>
<keyword evidence="1" id="KW-0689">Ribosomal protein</keyword>
<evidence type="ECO:0000313" key="6">
    <source>
        <dbReference type="Proteomes" id="UP000070544"/>
    </source>
</evidence>
<evidence type="ECO:0000256" key="2">
    <source>
        <dbReference type="ARBA" id="ARBA00023274"/>
    </source>
</evidence>
<dbReference type="STRING" id="1344416.A0A139AMP6"/>
<dbReference type="GO" id="GO:1990904">
    <property type="term" value="C:ribonucleoprotein complex"/>
    <property type="evidence" value="ECO:0007669"/>
    <property type="project" value="UniProtKB-KW"/>
</dbReference>
<dbReference type="SMART" id="SM01403">
    <property type="entry name" value="Ribosomal_S10"/>
    <property type="match status" value="1"/>
</dbReference>
<gene>
    <name evidence="5" type="ORF">M427DRAFT_144091</name>
</gene>
<evidence type="ECO:0000259" key="4">
    <source>
        <dbReference type="SMART" id="SM01403"/>
    </source>
</evidence>
<keyword evidence="6" id="KW-1185">Reference proteome</keyword>
<dbReference type="Proteomes" id="UP000070544">
    <property type="component" value="Unassembled WGS sequence"/>
</dbReference>
<accession>A0A139AMP6</accession>
<keyword evidence="2" id="KW-0687">Ribonucleoprotein</keyword>
<name>A0A139AMP6_GONPJ</name>
<dbReference type="GO" id="GO:0005840">
    <property type="term" value="C:ribosome"/>
    <property type="evidence" value="ECO:0007669"/>
    <property type="project" value="UniProtKB-KW"/>
</dbReference>
<evidence type="ECO:0000256" key="1">
    <source>
        <dbReference type="ARBA" id="ARBA00022980"/>
    </source>
</evidence>
<proteinExistence type="predicted"/>
<feature type="region of interest" description="Disordered" evidence="3">
    <location>
        <begin position="179"/>
        <end position="212"/>
    </location>
</feature>